<evidence type="ECO:0000313" key="5">
    <source>
        <dbReference type="Proteomes" id="UP000183994"/>
    </source>
</evidence>
<feature type="domain" description="HTH tetR-type" evidence="3">
    <location>
        <begin position="6"/>
        <end position="66"/>
    </location>
</feature>
<reference evidence="5" key="1">
    <citation type="submission" date="2016-11" db="EMBL/GenBank/DDBJ databases">
        <authorList>
            <person name="Varghese N."/>
            <person name="Submissions S."/>
        </authorList>
    </citation>
    <scope>NUCLEOTIDE SEQUENCE [LARGE SCALE GENOMIC DNA]</scope>
    <source>
        <strain evidence="5">DSM 16219</strain>
    </source>
</reference>
<dbReference type="PROSITE" id="PS50977">
    <property type="entry name" value="HTH_TETR_2"/>
    <property type="match status" value="1"/>
</dbReference>
<dbReference type="PANTHER" id="PTHR30055">
    <property type="entry name" value="HTH-TYPE TRANSCRIPTIONAL REGULATOR RUTR"/>
    <property type="match status" value="1"/>
</dbReference>
<dbReference type="InterPro" id="IPR050109">
    <property type="entry name" value="HTH-type_TetR-like_transc_reg"/>
</dbReference>
<proteinExistence type="predicted"/>
<evidence type="ECO:0000256" key="2">
    <source>
        <dbReference type="PROSITE-ProRule" id="PRU00335"/>
    </source>
</evidence>
<dbReference type="InterPro" id="IPR032551">
    <property type="entry name" value="BscR_C"/>
</dbReference>
<dbReference type="InterPro" id="IPR001647">
    <property type="entry name" value="HTH_TetR"/>
</dbReference>
<accession>A0A1M6T6R4</accession>
<name>A0A1M6T6R4_9BACT</name>
<dbReference type="GO" id="GO:0003700">
    <property type="term" value="F:DNA-binding transcription factor activity"/>
    <property type="evidence" value="ECO:0007669"/>
    <property type="project" value="TreeGrafter"/>
</dbReference>
<dbReference type="Proteomes" id="UP000183994">
    <property type="component" value="Unassembled WGS sequence"/>
</dbReference>
<keyword evidence="1 2" id="KW-0238">DNA-binding</keyword>
<dbReference type="GO" id="GO:0000976">
    <property type="term" value="F:transcription cis-regulatory region binding"/>
    <property type="evidence" value="ECO:0007669"/>
    <property type="project" value="TreeGrafter"/>
</dbReference>
<dbReference type="EMBL" id="FQZU01000026">
    <property type="protein sequence ID" value="SHK52691.1"/>
    <property type="molecule type" value="Genomic_DNA"/>
</dbReference>
<keyword evidence="5" id="KW-1185">Reference proteome</keyword>
<sequence>MRIKDRDKQEALFLAAVKVVNEIGFASSSVSKIAKEAGVSPATLYIYHKNKDDLLISTYLNIKRKLTDAVLGDMDDSLPIRDGFRRVWLNLFRFAGDHLDYFQFAEQFSNSPYNDQVDQDAVDAMYEPMGRLIRRGIREKVVKDMHPEVISSFVFYPVIILSNPRLTRRVEMTEALIEESFQLAWDAIKL</sequence>
<evidence type="ECO:0000256" key="1">
    <source>
        <dbReference type="ARBA" id="ARBA00023125"/>
    </source>
</evidence>
<dbReference type="Pfam" id="PF00440">
    <property type="entry name" value="TetR_N"/>
    <property type="match status" value="1"/>
</dbReference>
<dbReference type="Pfam" id="PF16295">
    <property type="entry name" value="TetR_C_10"/>
    <property type="match status" value="1"/>
</dbReference>
<dbReference type="InterPro" id="IPR036271">
    <property type="entry name" value="Tet_transcr_reg_TetR-rel_C_sf"/>
</dbReference>
<dbReference type="OrthoDB" id="5419598at2"/>
<dbReference type="AlphaFoldDB" id="A0A1M6T6R4"/>
<dbReference type="PANTHER" id="PTHR30055:SF207">
    <property type="entry name" value="HTH-TYPE TRANSCRIPTIONAL REPRESSOR FATR"/>
    <property type="match status" value="1"/>
</dbReference>
<dbReference type="InterPro" id="IPR009057">
    <property type="entry name" value="Homeodomain-like_sf"/>
</dbReference>
<protein>
    <submittedName>
        <fullName evidence="4">Transcriptional regulator, TetR family</fullName>
    </submittedName>
</protein>
<evidence type="ECO:0000259" key="3">
    <source>
        <dbReference type="PROSITE" id="PS50977"/>
    </source>
</evidence>
<dbReference type="STRING" id="1121393.SAMN02745216_03619"/>
<evidence type="ECO:0000313" key="4">
    <source>
        <dbReference type="EMBL" id="SHK52691.1"/>
    </source>
</evidence>
<dbReference type="Gene3D" id="1.10.357.10">
    <property type="entry name" value="Tetracycline Repressor, domain 2"/>
    <property type="match status" value="1"/>
</dbReference>
<dbReference type="SUPFAM" id="SSF48498">
    <property type="entry name" value="Tetracyclin repressor-like, C-terminal domain"/>
    <property type="match status" value="1"/>
</dbReference>
<dbReference type="SUPFAM" id="SSF46689">
    <property type="entry name" value="Homeodomain-like"/>
    <property type="match status" value="1"/>
</dbReference>
<dbReference type="PRINTS" id="PR00455">
    <property type="entry name" value="HTHTETR"/>
</dbReference>
<feature type="DNA-binding region" description="H-T-H motif" evidence="2">
    <location>
        <begin position="29"/>
        <end position="48"/>
    </location>
</feature>
<gene>
    <name evidence="4" type="ORF">SAMN02745216_03619</name>
</gene>
<dbReference type="RefSeq" id="WP_073477658.1">
    <property type="nucleotide sequence ID" value="NZ_FQZU01000026.1"/>
</dbReference>
<organism evidence="4 5">
    <name type="scientific">Desulfatibacillum alkenivorans DSM 16219</name>
    <dbReference type="NCBI Taxonomy" id="1121393"/>
    <lineage>
        <taxon>Bacteria</taxon>
        <taxon>Pseudomonadati</taxon>
        <taxon>Thermodesulfobacteriota</taxon>
        <taxon>Desulfobacteria</taxon>
        <taxon>Desulfobacterales</taxon>
        <taxon>Desulfatibacillaceae</taxon>
        <taxon>Desulfatibacillum</taxon>
    </lineage>
</organism>